<sequence>MARLLEVLGVLAVLATTCSSAPVAPGTNAQTKQDQQIGPKVGIVGAGVGGSVAAFLLRRLLGPTAKIFVLAHGPVGGRTQTFEYDDQAWELGASIIFEDNFYMRHLADEMGLKRIVPGSRLKGSQNKLFNIFNGQEYVFQESEWQAVTLARLLWRYGTTYFRFLTEPKLMFTRFEKIYSIQAGGNAFERPDDLLKWVDLYDLTQKSMQQHLVDVLGDSPEVLLFADEMVASINRVNYNQNNSLNAMAGMVSMLPTVDSRVFAIQGGNRRLPEALLRNASVVMLTGAAVTKISTDESGLFHVGLADSSQGPPLLDAVLIACPLEQSSLALQLPQAPVIPARTYQVTNTFYVRAAAPIITAPAPSGLIMTTGAAPTHYSAISPVKAYQDGTFLYKLFLDGTDDIGTLSELFTNYTIVGQHDWHAYPHFSPPESFAPFQLAPGLYYGNALETAASAMEIAGIAACNNVLLAGQYLRGLGFDLHIDIKHTCTSGAPSLGPGS</sequence>
<comment type="cofactor">
    <cofactor evidence="1">
        <name>FAD</name>
        <dbReference type="ChEBI" id="CHEBI:57692"/>
    </cofactor>
</comment>
<feature type="chain" id="PRO_5043508852" description="Prenylcysteine lyase domain-containing protein" evidence="8">
    <location>
        <begin position="21"/>
        <end position="498"/>
    </location>
</feature>
<dbReference type="AlphaFoldDB" id="A0AAW1T8I7"/>
<dbReference type="Proteomes" id="UP001485043">
    <property type="component" value="Unassembled WGS sequence"/>
</dbReference>
<organism evidence="10 11">
    <name type="scientific">Apatococcus fuscideae</name>
    <dbReference type="NCBI Taxonomy" id="2026836"/>
    <lineage>
        <taxon>Eukaryota</taxon>
        <taxon>Viridiplantae</taxon>
        <taxon>Chlorophyta</taxon>
        <taxon>core chlorophytes</taxon>
        <taxon>Trebouxiophyceae</taxon>
        <taxon>Chlorellales</taxon>
        <taxon>Chlorellaceae</taxon>
        <taxon>Apatococcus</taxon>
    </lineage>
</organism>
<keyword evidence="6" id="KW-0560">Oxidoreductase</keyword>
<keyword evidence="3" id="KW-0285">Flavoprotein</keyword>
<protein>
    <recommendedName>
        <fullName evidence="9">Prenylcysteine lyase domain-containing protein</fullName>
    </recommendedName>
</protein>
<comment type="caution">
    <text evidence="10">The sequence shown here is derived from an EMBL/GenBank/DDBJ whole genome shotgun (WGS) entry which is preliminary data.</text>
</comment>
<evidence type="ECO:0000256" key="4">
    <source>
        <dbReference type="ARBA" id="ARBA00022729"/>
    </source>
</evidence>
<evidence type="ECO:0000259" key="9">
    <source>
        <dbReference type="Pfam" id="PF07156"/>
    </source>
</evidence>
<proteinExistence type="inferred from homology"/>
<dbReference type="SUPFAM" id="SSF51905">
    <property type="entry name" value="FAD/NAD(P)-binding domain"/>
    <property type="match status" value="1"/>
</dbReference>
<evidence type="ECO:0000256" key="1">
    <source>
        <dbReference type="ARBA" id="ARBA00001974"/>
    </source>
</evidence>
<evidence type="ECO:0000256" key="3">
    <source>
        <dbReference type="ARBA" id="ARBA00022630"/>
    </source>
</evidence>
<feature type="signal peptide" evidence="8">
    <location>
        <begin position="1"/>
        <end position="20"/>
    </location>
</feature>
<dbReference type="Gene3D" id="3.50.50.60">
    <property type="entry name" value="FAD/NAD(P)-binding domain"/>
    <property type="match status" value="1"/>
</dbReference>
<name>A0AAW1T8I7_9CHLO</name>
<evidence type="ECO:0000256" key="6">
    <source>
        <dbReference type="ARBA" id="ARBA00023002"/>
    </source>
</evidence>
<comment type="similarity">
    <text evidence="2">Belongs to the prenylcysteine oxidase family.</text>
</comment>
<keyword evidence="4 8" id="KW-0732">Signal</keyword>
<evidence type="ECO:0000313" key="10">
    <source>
        <dbReference type="EMBL" id="KAK9866051.1"/>
    </source>
</evidence>
<dbReference type="EMBL" id="JALJOV010000194">
    <property type="protein sequence ID" value="KAK9866051.1"/>
    <property type="molecule type" value="Genomic_DNA"/>
</dbReference>
<evidence type="ECO:0000256" key="8">
    <source>
        <dbReference type="SAM" id="SignalP"/>
    </source>
</evidence>
<feature type="domain" description="Prenylcysteine lyase" evidence="9">
    <location>
        <begin position="139"/>
        <end position="469"/>
    </location>
</feature>
<dbReference type="InterPro" id="IPR017046">
    <property type="entry name" value="Prenylcysteine_Oxase1"/>
</dbReference>
<keyword evidence="7" id="KW-0325">Glycoprotein</keyword>
<evidence type="ECO:0000256" key="5">
    <source>
        <dbReference type="ARBA" id="ARBA00022827"/>
    </source>
</evidence>
<dbReference type="InterPro" id="IPR010795">
    <property type="entry name" value="Prenylcys_lyase"/>
</dbReference>
<dbReference type="GO" id="GO:0001735">
    <property type="term" value="F:prenylcysteine oxidase activity"/>
    <property type="evidence" value="ECO:0007669"/>
    <property type="project" value="InterPro"/>
</dbReference>
<dbReference type="GO" id="GO:0030328">
    <property type="term" value="P:prenylcysteine catabolic process"/>
    <property type="evidence" value="ECO:0007669"/>
    <property type="project" value="InterPro"/>
</dbReference>
<accession>A0AAW1T8I7</accession>
<keyword evidence="5" id="KW-0274">FAD</keyword>
<dbReference type="PANTHER" id="PTHR15944:SF0">
    <property type="entry name" value="PRENYLCYSTEINE LYASE DOMAIN-CONTAINING PROTEIN"/>
    <property type="match status" value="1"/>
</dbReference>
<evidence type="ECO:0000256" key="7">
    <source>
        <dbReference type="ARBA" id="ARBA00023180"/>
    </source>
</evidence>
<reference evidence="10 11" key="1">
    <citation type="journal article" date="2024" name="Nat. Commun.">
        <title>Phylogenomics reveals the evolutionary origins of lichenization in chlorophyte algae.</title>
        <authorList>
            <person name="Puginier C."/>
            <person name="Libourel C."/>
            <person name="Otte J."/>
            <person name="Skaloud P."/>
            <person name="Haon M."/>
            <person name="Grisel S."/>
            <person name="Petersen M."/>
            <person name="Berrin J.G."/>
            <person name="Delaux P.M."/>
            <person name="Dal Grande F."/>
            <person name="Keller J."/>
        </authorList>
    </citation>
    <scope>NUCLEOTIDE SEQUENCE [LARGE SCALE GENOMIC DNA]</scope>
    <source>
        <strain evidence="10 11">SAG 2523</strain>
    </source>
</reference>
<dbReference type="Pfam" id="PF13450">
    <property type="entry name" value="NAD_binding_8"/>
    <property type="match status" value="1"/>
</dbReference>
<keyword evidence="11" id="KW-1185">Reference proteome</keyword>
<gene>
    <name evidence="10" type="ORF">WJX84_000942</name>
</gene>
<dbReference type="InterPro" id="IPR036188">
    <property type="entry name" value="FAD/NAD-bd_sf"/>
</dbReference>
<dbReference type="Pfam" id="PF07156">
    <property type="entry name" value="Prenylcys_lyase"/>
    <property type="match status" value="1"/>
</dbReference>
<dbReference type="PANTHER" id="PTHR15944">
    <property type="entry name" value="FARNESYLCYSTEINE LYASE"/>
    <property type="match status" value="1"/>
</dbReference>
<evidence type="ECO:0000313" key="11">
    <source>
        <dbReference type="Proteomes" id="UP001485043"/>
    </source>
</evidence>
<evidence type="ECO:0000256" key="2">
    <source>
        <dbReference type="ARBA" id="ARBA00009967"/>
    </source>
</evidence>
<dbReference type="GO" id="GO:0030327">
    <property type="term" value="P:prenylated protein catabolic process"/>
    <property type="evidence" value="ECO:0007669"/>
    <property type="project" value="TreeGrafter"/>
</dbReference>